<dbReference type="EMBL" id="JAEDAO010000001">
    <property type="protein sequence ID" value="MBK0393293.1"/>
    <property type="molecule type" value="Genomic_DNA"/>
</dbReference>
<gene>
    <name evidence="2" type="ORF">I8E28_11885</name>
</gene>
<feature type="transmembrane region" description="Helical" evidence="1">
    <location>
        <begin position="67"/>
        <end position="86"/>
    </location>
</feature>
<proteinExistence type="predicted"/>
<dbReference type="InterPro" id="IPR043128">
    <property type="entry name" value="Rev_trsase/Diguanyl_cyclase"/>
</dbReference>
<feature type="transmembrane region" description="Helical" evidence="1">
    <location>
        <begin position="34"/>
        <end position="55"/>
    </location>
</feature>
<keyword evidence="1" id="KW-0812">Transmembrane</keyword>
<reference evidence="2" key="1">
    <citation type="submission" date="2020-12" db="EMBL/GenBank/DDBJ databases">
        <title>Ramlibacter sp. nov., isolated from a freshwater alga, Cryptomonas.</title>
        <authorList>
            <person name="Kim H.M."/>
            <person name="Jeon C.O."/>
        </authorList>
    </citation>
    <scope>NUCLEOTIDE SEQUENCE</scope>
    <source>
        <strain evidence="2">CrO1</strain>
    </source>
</reference>
<protein>
    <submittedName>
        <fullName evidence="2">Diguanylate cyclase</fullName>
    </submittedName>
</protein>
<feature type="transmembrane region" description="Helical" evidence="1">
    <location>
        <begin position="6"/>
        <end position="27"/>
    </location>
</feature>
<keyword evidence="3" id="KW-1185">Reference proteome</keyword>
<evidence type="ECO:0000313" key="3">
    <source>
        <dbReference type="Proteomes" id="UP000617041"/>
    </source>
</evidence>
<feature type="transmembrane region" description="Helical" evidence="1">
    <location>
        <begin position="98"/>
        <end position="115"/>
    </location>
</feature>
<feature type="transmembrane region" description="Helical" evidence="1">
    <location>
        <begin position="179"/>
        <end position="202"/>
    </location>
</feature>
<dbReference type="Proteomes" id="UP000617041">
    <property type="component" value="Unassembled WGS sequence"/>
</dbReference>
<dbReference type="Gene3D" id="3.30.70.270">
    <property type="match status" value="1"/>
</dbReference>
<name>A0A934US23_9BURK</name>
<organism evidence="2 3">
    <name type="scientific">Ramlibacter algicola</name>
    <dbReference type="NCBI Taxonomy" id="2795217"/>
    <lineage>
        <taxon>Bacteria</taxon>
        <taxon>Pseudomonadati</taxon>
        <taxon>Pseudomonadota</taxon>
        <taxon>Betaproteobacteria</taxon>
        <taxon>Burkholderiales</taxon>
        <taxon>Comamonadaceae</taxon>
        <taxon>Ramlibacter</taxon>
    </lineage>
</organism>
<dbReference type="InterPro" id="IPR029787">
    <property type="entry name" value="Nucleotide_cyclase"/>
</dbReference>
<comment type="caution">
    <text evidence="2">The sequence shown here is derived from an EMBL/GenBank/DDBJ whole genome shotgun (WGS) entry which is preliminary data.</text>
</comment>
<evidence type="ECO:0000313" key="2">
    <source>
        <dbReference type="EMBL" id="MBK0393293.1"/>
    </source>
</evidence>
<dbReference type="SUPFAM" id="SSF55073">
    <property type="entry name" value="Nucleotide cyclase"/>
    <property type="match status" value="1"/>
</dbReference>
<dbReference type="AlphaFoldDB" id="A0A934US23"/>
<feature type="transmembrane region" description="Helical" evidence="1">
    <location>
        <begin position="121"/>
        <end position="139"/>
    </location>
</feature>
<feature type="transmembrane region" description="Helical" evidence="1">
    <location>
        <begin position="151"/>
        <end position="173"/>
    </location>
</feature>
<evidence type="ECO:0000256" key="1">
    <source>
        <dbReference type="SAM" id="Phobius"/>
    </source>
</evidence>
<keyword evidence="1" id="KW-0472">Membrane</keyword>
<sequence>MGTLATAFWGAYFGAVSLSLVAALIAFTRSARRVALTGSLAAALSALYVLVYLGWVPVQGDLLMRLQAVLAVVCASVLGLLLFRLLGLLRDRAVARRVTGGMVLLAVAVLLSGSFTSQEGGLLLAAGMAWLVIPAAFAVSVRSARLGGRLGWFAVSGVASMSIPVVGLTWFALNRDQTPSWVHAVSATAATAYLVTMASAMWERYAYLRDVREAMVYGPAYDPITRMRTHAETGAMVGDAFARLGSDGVAVVVVSIANLQALEQLHGRAACNHGLFLCASRLRRSVPPGIEAGRLGDDAFLLMSRRPARVDHLNDVAHEIARRLSKPVLLGTSQDLAALEASRTEWMAEVGVGVLVAPPGMRPGVAIAGARAMSRTAWSYASRVAWYDAGSRQITELPLPAGAAG</sequence>
<keyword evidence="1" id="KW-1133">Transmembrane helix</keyword>
<accession>A0A934US23</accession>